<sequence length="2075" mass="228181">MAKNKGGKKSKSGKNKKSNSNANRNNASSDVTFDTDKSLENVNVDKHENTFDANPSDVCMGEKNGAVDPHKTSATDTVLLDETSQELPLQDVQPEITQAEDLQLSVQNRALTNSGNASVESFGEIAQKNTDEIVDANVVHEDTNAHSATTPVSLPDTLHTNTQSEALPNDELCFNSINVDNVQKEFDISGQLLNDNQSPMLTKEDFTGDDDLNKASTSDSIIFGNTEEADQMMPWEDTFKSDADSNVPDQEVATDSGNNDDLASSQKLQLSSEETQKEYTFPSLVTSVDDQQNEIILESKESESKQCKSVMETAFLESDEKMPWEENAKSQEKETLTISERFESEHDDLDFLSSLEDVKIAKNEDAFAFLESDDLNKEGSDSASMKRGADLISEEMVEKSKFDFLEQDDSLLAEIMDDDLLDDDANVSVSTMNETVVVSESARSRYQPTKHQDYKPVNTAGNRAISDSSFDDTANLTQSNHSSLFEKTYTQVPSKSLPTNIIKPKKSIIELQEEKKKSDAYDFPQNLLNKTKQKPIKEVKENIYTQIETAYLRDASNSITSPPTIQRGFKASRSSSIASNKSFFAEFEPPKSLNMKSNTALKNPYAPYVTNKMPSEPYSTNSPQQPLKNPYAPHLTNALNSSNTSGSLANHAGDGHHIPPLKKATNPFAPAAVGGHVKQLSVTTVDPEEIKPNLIPVPTKQTLPLSGLSLSQSSFGVAQSPQSSVAESSITGNSATRIGSNKYAPTPYNVNHSYGGSNQFNQPSQTLVSPTTNNHSINNNPPKLSSLNRRPLHKPKQSVSSINDVYGSNIITSHATSHSTRKSTTLPPNPAKGGLPFTHPPNSFTPAPVVINPENLVRRQWPLFSFSGVGKVATMIPSLDGYSHNICKVHISDIKKYLKDDLLSTFPGPLIKNKTKRKDVVKFINDLISTNVNLETLTEAEELIWKCFIVMLNQIENKGDFSRKEYLNEISGILNSSLAHGDGHNNMFDLIEVSKIVQNFTPKKAFNAMKLDDDGYDQVQRYLENGNRKAALEFALGEGDWAMALIISQLMGNVAFSQVTKMYSMVNLPNSNLAEHLNFFIQTRTSNGNITEQLKGREKWIIKNIRLIVPFIMLDTTEYGGVLKDIGDALTKAGYRSYGKLMYILSGLPLIPQTLEEIPSSLTGMVIEEVYEYILSSSDNLPGNFPYGLPHILPLKVRHAGYLADIGLMTDAKRYCDNVHAAITSKHVFCEPTTIIEHSMVSERLSQTGSSWLSSKLSRPQLDRMWTTLDKSFNKFVSGEDLPPEEPKVEGVFTKFTTPLSLTRDNSNLNLAEYKNHMPYVSPREPVSTVPTLNVSTPNAPTNASGRMPSHTHGIAPLNAATIYPAMAHTPVHTTDSLKPASVQLNQGRYAPSLLNKPIVHSHQLLDEEANVNDVDTSNLINSVRQDVIPSTKTPTERSNAVAPANHPPPPHGEVNSVNAQSKMVRTEKTSHYTVTSSETSAHSGANAIHPEKLAANIKDPYNVAMSTSTVLDSADSLILSNELSFSKLNSPSNATETLNNVTGSDKPFDDVEISRIDQPLNFSRIDDIVEQINNENSKQLSGSDNIEFTTENTQGGVQTHPNGTEELNESVLTASNCPNVIQSADTVENSDLLTNEKGVEAKSIQPALQQPVPRVSTPQQVSNVEKSNNEQPSKSVSSFDVPSTFVPKSRNSSKKVNRYGPTGSVGVKKKPNPYANAYTPKSPSSNAYLSSSTDLQTTSDVDSPFSQSVNDIDMFSYNGYSVSQPSQIEESAMEEVDDKDGMSKDIDSVDEEELSTDTFNTDRSDTHDIPTYKPPTQIGVRSRKDMPYKAAELSKIFAPPSGLASRNISKTASPIHQFTEEKRYIAEDTGEYYDEVIDESDDEDDNEKDKAAQRKAEKEAELKRKEEEEEERKKKKEEEEESKKKAKNSKDGGWFGWIAKGKNDDKPKPIKAKLGEENSFYYDEKLKRWINKKQPLEEQLEAAKPPPPPAVKKHALPADKTTPSSLPSGTSGLSSAPPTKISSQPVSVPPTSNGAIPAKKDAIDDLLNINPGGASRKTGRRGPRRGYVDVMANK</sequence>
<comment type="subcellular location">
    <subcellularLocation>
        <location evidence="1">Endoplasmic reticulum membrane</location>
        <topology evidence="1">Peripheral membrane protein</topology>
        <orientation evidence="1">Cytoplasmic side</orientation>
    </subcellularLocation>
</comment>
<feature type="region of interest" description="Disordered" evidence="8">
    <location>
        <begin position="242"/>
        <end position="276"/>
    </location>
</feature>
<dbReference type="PANTHER" id="PTHR13402:SF6">
    <property type="entry name" value="SECRETORY 16, ISOFORM I"/>
    <property type="match status" value="1"/>
</dbReference>
<dbReference type="GO" id="GO:0005789">
    <property type="term" value="C:endoplasmic reticulum membrane"/>
    <property type="evidence" value="ECO:0007669"/>
    <property type="project" value="UniProtKB-SubCell"/>
</dbReference>
<feature type="compositionally biased region" description="Basic and acidic residues" evidence="8">
    <location>
        <begin position="1942"/>
        <end position="1958"/>
    </location>
</feature>
<dbReference type="GO" id="GO:0070973">
    <property type="term" value="P:protein localization to endoplasmic reticulum exit site"/>
    <property type="evidence" value="ECO:0007669"/>
    <property type="project" value="TreeGrafter"/>
</dbReference>
<dbReference type="Proteomes" id="UP000307173">
    <property type="component" value="Unassembled WGS sequence"/>
</dbReference>
<feature type="compositionally biased region" description="Polar residues" evidence="8">
    <location>
        <begin position="720"/>
        <end position="739"/>
    </location>
</feature>
<feature type="region of interest" description="Disordered" evidence="8">
    <location>
        <begin position="1431"/>
        <end position="1456"/>
    </location>
</feature>
<keyword evidence="5 7" id="KW-0931">ER-Golgi transport</keyword>
<evidence type="ECO:0000256" key="6">
    <source>
        <dbReference type="ARBA" id="ARBA00024687"/>
    </source>
</evidence>
<evidence type="ECO:0000256" key="3">
    <source>
        <dbReference type="ARBA" id="ARBA00022448"/>
    </source>
</evidence>
<keyword evidence="12" id="KW-1185">Reference proteome</keyword>
<feature type="compositionally biased region" description="Basic and acidic residues" evidence="8">
    <location>
        <begin position="1801"/>
        <end position="1811"/>
    </location>
</feature>
<evidence type="ECO:0000259" key="9">
    <source>
        <dbReference type="Pfam" id="PF12931"/>
    </source>
</evidence>
<feature type="compositionally biased region" description="Polar residues" evidence="8">
    <location>
        <begin position="2021"/>
        <end position="2035"/>
    </location>
</feature>
<evidence type="ECO:0000256" key="4">
    <source>
        <dbReference type="ARBA" id="ARBA00022824"/>
    </source>
</evidence>
<evidence type="ECO:0000256" key="8">
    <source>
        <dbReference type="SAM" id="MobiDB-lite"/>
    </source>
</evidence>
<feature type="region of interest" description="Disordered" evidence="8">
    <location>
        <begin position="612"/>
        <end position="664"/>
    </location>
</feature>
<dbReference type="EMBL" id="SELW01000624">
    <property type="protein sequence ID" value="TID17605.1"/>
    <property type="molecule type" value="Genomic_DNA"/>
</dbReference>
<dbReference type="GO" id="GO:0070971">
    <property type="term" value="C:endoplasmic reticulum exit site"/>
    <property type="evidence" value="ECO:0007669"/>
    <property type="project" value="UniProtKB-ARBA"/>
</dbReference>
<dbReference type="Pfam" id="PF12932">
    <property type="entry name" value="Sec16"/>
    <property type="match status" value="1"/>
</dbReference>
<protein>
    <recommendedName>
        <fullName evidence="7">Protein transport protein sec16</fullName>
    </recommendedName>
</protein>
<feature type="compositionally biased region" description="Basic and acidic residues" evidence="8">
    <location>
        <begin position="1888"/>
        <end position="1907"/>
    </location>
</feature>
<feature type="compositionally biased region" description="Low complexity" evidence="8">
    <location>
        <begin position="2002"/>
        <end position="2020"/>
    </location>
</feature>
<feature type="domain" description="Sec16 central conserved" evidence="10">
    <location>
        <begin position="862"/>
        <end position="930"/>
    </location>
</feature>
<feature type="compositionally biased region" description="Polar residues" evidence="8">
    <location>
        <begin position="617"/>
        <end position="627"/>
    </location>
</feature>
<dbReference type="Pfam" id="PF12931">
    <property type="entry name" value="TPR_Sec16"/>
    <property type="match status" value="1"/>
</dbReference>
<evidence type="ECO:0000256" key="2">
    <source>
        <dbReference type="ARBA" id="ARBA00005927"/>
    </source>
</evidence>
<feature type="domain" description="Sec16 Sec23-binding" evidence="9">
    <location>
        <begin position="1019"/>
        <end position="1280"/>
    </location>
</feature>
<proteinExistence type="inferred from homology"/>
<dbReference type="GO" id="GO:0012507">
    <property type="term" value="C:ER to Golgi transport vesicle membrane"/>
    <property type="evidence" value="ECO:0007669"/>
    <property type="project" value="TreeGrafter"/>
</dbReference>
<evidence type="ECO:0000259" key="10">
    <source>
        <dbReference type="Pfam" id="PF12932"/>
    </source>
</evidence>
<keyword evidence="7" id="KW-0072">Autophagy</keyword>
<dbReference type="GO" id="GO:0015031">
    <property type="term" value="P:protein transport"/>
    <property type="evidence" value="ECO:0007669"/>
    <property type="project" value="UniProtKB-KW"/>
</dbReference>
<feature type="compositionally biased region" description="Polar residues" evidence="8">
    <location>
        <begin position="1720"/>
        <end position="1730"/>
    </location>
</feature>
<evidence type="ECO:0000256" key="1">
    <source>
        <dbReference type="ARBA" id="ARBA00004397"/>
    </source>
</evidence>
<accession>A0A4T0WXD2</accession>
<feature type="region of interest" description="Disordered" evidence="8">
    <location>
        <begin position="1977"/>
        <end position="2075"/>
    </location>
</feature>
<keyword evidence="7" id="KW-0472">Membrane</keyword>
<feature type="compositionally biased region" description="Polar residues" evidence="8">
    <location>
        <begin position="253"/>
        <end position="273"/>
    </location>
</feature>
<feature type="compositionally biased region" description="Low complexity" evidence="8">
    <location>
        <begin position="18"/>
        <end position="29"/>
    </location>
</feature>
<evidence type="ECO:0000313" key="12">
    <source>
        <dbReference type="Proteomes" id="UP000307173"/>
    </source>
</evidence>
<evidence type="ECO:0000313" key="11">
    <source>
        <dbReference type="EMBL" id="TID17605.1"/>
    </source>
</evidence>
<feature type="region of interest" description="Disordered" evidence="8">
    <location>
        <begin position="440"/>
        <end position="460"/>
    </location>
</feature>
<feature type="compositionally biased region" description="Polar residues" evidence="8">
    <location>
        <begin position="813"/>
        <end position="826"/>
    </location>
</feature>
<feature type="compositionally biased region" description="Basic residues" evidence="8">
    <location>
        <begin position="1"/>
        <end position="17"/>
    </location>
</feature>
<feature type="region of interest" description="Disordered" evidence="8">
    <location>
        <begin position="720"/>
        <end position="799"/>
    </location>
</feature>
<feature type="compositionally biased region" description="Polar residues" evidence="8">
    <location>
        <begin position="1657"/>
        <end position="1682"/>
    </location>
</feature>
<feature type="compositionally biased region" description="Polar residues" evidence="8">
    <location>
        <begin position="1845"/>
        <end position="1857"/>
    </location>
</feature>
<dbReference type="PANTHER" id="PTHR13402">
    <property type="entry name" value="RGPR-RELATED"/>
    <property type="match status" value="1"/>
</dbReference>
<evidence type="ECO:0000256" key="7">
    <source>
        <dbReference type="RuleBase" id="RU364101"/>
    </source>
</evidence>
<evidence type="ECO:0000256" key="5">
    <source>
        <dbReference type="ARBA" id="ARBA00022892"/>
    </source>
</evidence>
<dbReference type="STRING" id="52247.A0A4T0WXD2"/>
<feature type="compositionally biased region" description="Acidic residues" evidence="8">
    <location>
        <begin position="1869"/>
        <end position="1887"/>
    </location>
</feature>
<feature type="compositionally biased region" description="Low complexity" evidence="8">
    <location>
        <begin position="1731"/>
        <end position="1744"/>
    </location>
</feature>
<dbReference type="GO" id="GO:0007030">
    <property type="term" value="P:Golgi organization"/>
    <property type="evidence" value="ECO:0007669"/>
    <property type="project" value="TreeGrafter"/>
</dbReference>
<reference evidence="11 12" key="1">
    <citation type="journal article" date="2019" name="Front. Genet.">
        <title>Whole-Genome Sequencing of the Opportunistic Yeast Pathogen Candida inconspicua Uncovers Its Hybrid Origin.</title>
        <authorList>
            <person name="Mixao V."/>
            <person name="Hansen A.P."/>
            <person name="Saus E."/>
            <person name="Boekhout T."/>
            <person name="Lass-Florl C."/>
            <person name="Gabaldon T."/>
        </authorList>
    </citation>
    <scope>NUCLEOTIDE SEQUENCE [LARGE SCALE GENOMIC DNA]</scope>
    <source>
        <strain evidence="11 12">CBS 180</strain>
    </source>
</reference>
<feature type="region of interest" description="Disordered" evidence="8">
    <location>
        <begin position="1840"/>
        <end position="1958"/>
    </location>
</feature>
<feature type="region of interest" description="Disordered" evidence="8">
    <location>
        <begin position="1645"/>
        <end position="1746"/>
    </location>
</feature>
<feature type="region of interest" description="Disordered" evidence="8">
    <location>
        <begin position="1"/>
        <end position="68"/>
    </location>
</feature>
<dbReference type="OrthoDB" id="8918678at2759"/>
<comment type="caution">
    <text evidence="11">The sequence shown here is derived from an EMBL/GenBank/DDBJ whole genome shotgun (WGS) entry which is preliminary data.</text>
</comment>
<gene>
    <name evidence="11" type="ORF">CANINC_003971</name>
</gene>
<feature type="region of interest" description="Disordered" evidence="8">
    <location>
        <begin position="813"/>
        <end position="833"/>
    </location>
</feature>
<feature type="compositionally biased region" description="Polar residues" evidence="8">
    <location>
        <begin position="637"/>
        <end position="648"/>
    </location>
</feature>
<organism evidence="11 12">
    <name type="scientific">Pichia inconspicua</name>
    <dbReference type="NCBI Taxonomy" id="52247"/>
    <lineage>
        <taxon>Eukaryota</taxon>
        <taxon>Fungi</taxon>
        <taxon>Dikarya</taxon>
        <taxon>Ascomycota</taxon>
        <taxon>Saccharomycotina</taxon>
        <taxon>Pichiomycetes</taxon>
        <taxon>Pichiales</taxon>
        <taxon>Pichiaceae</taxon>
        <taxon>Pichia</taxon>
    </lineage>
</organism>
<feature type="compositionally biased region" description="Basic and acidic residues" evidence="8">
    <location>
        <begin position="34"/>
        <end position="50"/>
    </location>
</feature>
<dbReference type="GO" id="GO:0006914">
    <property type="term" value="P:autophagy"/>
    <property type="evidence" value="ECO:0007669"/>
    <property type="project" value="UniProtKB-KW"/>
</dbReference>
<keyword evidence="3 7" id="KW-0813">Transport</keyword>
<feature type="compositionally biased region" description="Polar residues" evidence="8">
    <location>
        <begin position="748"/>
        <end position="788"/>
    </location>
</feature>
<name>A0A4T0WXD2_9ASCO</name>
<keyword evidence="7" id="KW-0653">Protein transport</keyword>
<comment type="function">
    <text evidence="6 7">Involved in the initiation of assembly of the COPII coat required for the formation of transport vesicles from the endoplasmic reticulum (ER) and the selection of cargo molecules. Also involved in autophagy.</text>
</comment>
<dbReference type="InterPro" id="IPR024298">
    <property type="entry name" value="Sec16_Sec23-bd"/>
</dbReference>
<comment type="similarity">
    <text evidence="2 7">Belongs to the SEC16 family.</text>
</comment>
<dbReference type="GO" id="GO:0016192">
    <property type="term" value="P:vesicle-mediated transport"/>
    <property type="evidence" value="ECO:0007669"/>
    <property type="project" value="UniProtKB-KW"/>
</dbReference>
<dbReference type="Gene3D" id="1.20.58.940">
    <property type="match status" value="1"/>
</dbReference>
<feature type="region of interest" description="Disordered" evidence="8">
    <location>
        <begin position="1775"/>
        <end position="1824"/>
    </location>
</feature>
<dbReference type="InterPro" id="IPR024340">
    <property type="entry name" value="Sec16_CCD"/>
</dbReference>
<keyword evidence="4 7" id="KW-0256">Endoplasmic reticulum</keyword>